<sequence>MKGTPPPPPMISAFKVKNSVAQWEEAAYMTPFKALWTRICTDMWVGRNKAAHHQKQSAETYHEVLLNKNGQQAWLGEHRKHGCSDLPSRLACPTVARFAGISRSELDSQSWTSCTALLTQKKSQIGRGKPATSNASFPVEVGRFNVVKSTRCRRP</sequence>
<dbReference type="Proteomes" id="UP000030766">
    <property type="component" value="Unassembled WGS sequence"/>
</dbReference>
<protein>
    <submittedName>
        <fullName evidence="1">Uncharacterized protein</fullName>
    </submittedName>
</protein>
<organism evidence="1">
    <name type="scientific">Fusarium oxysporum Fo47</name>
    <dbReference type="NCBI Taxonomy" id="660027"/>
    <lineage>
        <taxon>Eukaryota</taxon>
        <taxon>Fungi</taxon>
        <taxon>Dikarya</taxon>
        <taxon>Ascomycota</taxon>
        <taxon>Pezizomycotina</taxon>
        <taxon>Sordariomycetes</taxon>
        <taxon>Hypocreomycetidae</taxon>
        <taxon>Hypocreales</taxon>
        <taxon>Nectriaceae</taxon>
        <taxon>Fusarium</taxon>
        <taxon>Fusarium oxysporum species complex</taxon>
    </lineage>
</organism>
<reference evidence="1" key="2">
    <citation type="submission" date="2012-06" db="EMBL/GenBank/DDBJ databases">
        <title>Annotation of the Genome Sequence of Fusarium oxysporum Fo47.</title>
        <authorList>
            <consortium name="The Broad Institute Genomics Platform"/>
            <person name="Ma L.-J."/>
            <person name="Corby-Kistler H."/>
            <person name="Broz K."/>
            <person name="Gale L.R."/>
            <person name="Jonkers W."/>
            <person name="O'Donnell K."/>
            <person name="Ploetz R."/>
            <person name="Steinberg C."/>
            <person name="Schwartz D.C."/>
            <person name="VanEtten H."/>
            <person name="Zhou S."/>
            <person name="Young S.K."/>
            <person name="Zeng Q."/>
            <person name="Gargeya S."/>
            <person name="Fitzgerald M."/>
            <person name="Abouelleil A."/>
            <person name="Alvarado L."/>
            <person name="Chapman S.B."/>
            <person name="Gainer-Dewar J."/>
            <person name="Goldberg J."/>
            <person name="Griggs A."/>
            <person name="Gujja S."/>
            <person name="Hansen M."/>
            <person name="Howarth C."/>
            <person name="Imamovic A."/>
            <person name="Ireland A."/>
            <person name="Larimer J."/>
            <person name="McCowan C."/>
            <person name="Murphy C."/>
            <person name="Pearson M."/>
            <person name="Poon T.W."/>
            <person name="Priest M."/>
            <person name="Roberts A."/>
            <person name="Saif S."/>
            <person name="Shea T."/>
            <person name="Sykes S."/>
            <person name="Wortman J."/>
            <person name="Nusbaum C."/>
            <person name="Birren B."/>
        </authorList>
    </citation>
    <scope>NUCLEOTIDE SEQUENCE</scope>
    <source>
        <strain evidence="1">Fo47</strain>
    </source>
</reference>
<reference evidence="1" key="1">
    <citation type="submission" date="2011-06" db="EMBL/GenBank/DDBJ databases">
        <title>The Genome Sequence of Fusarium oxysporum Fo47.</title>
        <authorList>
            <consortium name="The Broad Institute Genome Sequencing Platform"/>
            <person name="Ma L.-J."/>
            <person name="Gale L.R."/>
            <person name="Schwartz D.C."/>
            <person name="Zhou S."/>
            <person name="Corby-Kistler H."/>
            <person name="Young S.K."/>
            <person name="Zeng Q."/>
            <person name="Gargeya S."/>
            <person name="Fitzgerald M."/>
            <person name="Haas B."/>
            <person name="Abouelleil A."/>
            <person name="Alvarado L."/>
            <person name="Arachchi H.M."/>
            <person name="Berlin A."/>
            <person name="Brown A."/>
            <person name="Chapman S.B."/>
            <person name="Chen Z."/>
            <person name="Dunbar C."/>
            <person name="Freedman E."/>
            <person name="Gearin G."/>
            <person name="Gellesch M."/>
            <person name="Goldberg J."/>
            <person name="Griggs A."/>
            <person name="Gujja S."/>
            <person name="Heiman D."/>
            <person name="Howarth C."/>
            <person name="Larson L."/>
            <person name="Lui A."/>
            <person name="MacDonald P.J.P."/>
            <person name="Mehta T."/>
            <person name="Montmayeur A."/>
            <person name="Murphy C."/>
            <person name="Neiman D."/>
            <person name="Pearson M."/>
            <person name="Priest M."/>
            <person name="Roberts A."/>
            <person name="Saif S."/>
            <person name="Shea T."/>
            <person name="Shenoy N."/>
            <person name="Sisk P."/>
            <person name="Stolte C."/>
            <person name="Sykes S."/>
            <person name="Wortman J."/>
            <person name="Nusbaum C."/>
            <person name="Birren B."/>
        </authorList>
    </citation>
    <scope>NUCLEOTIDE SEQUENCE [LARGE SCALE GENOMIC DNA]</scope>
    <source>
        <strain evidence="1">Fo47</strain>
    </source>
</reference>
<accession>W9KJ84</accession>
<dbReference type="HOGENOM" id="CLU_1959691_0_0_1"/>
<evidence type="ECO:0000313" key="1">
    <source>
        <dbReference type="EMBL" id="EWZ42055.1"/>
    </source>
</evidence>
<name>W9KJ84_FUSOX</name>
<dbReference type="AlphaFoldDB" id="W9KJ84"/>
<dbReference type="EMBL" id="JH717899">
    <property type="protein sequence ID" value="EWZ42055.1"/>
    <property type="molecule type" value="Genomic_DNA"/>
</dbReference>
<proteinExistence type="predicted"/>
<gene>
    <name evidence="1" type="ORF">FOZG_07113</name>
</gene>
<dbReference type="VEuPathDB" id="FungiDB:FOZG_07113"/>